<feature type="domain" description="RNA polymerase sigma-70 region 2" evidence="5">
    <location>
        <begin position="10"/>
        <end position="73"/>
    </location>
</feature>
<evidence type="ECO:0000259" key="5">
    <source>
        <dbReference type="Pfam" id="PF04542"/>
    </source>
</evidence>
<dbReference type="PANTHER" id="PTHR43133:SF25">
    <property type="entry name" value="RNA POLYMERASE SIGMA FACTOR RFAY-RELATED"/>
    <property type="match status" value="1"/>
</dbReference>
<dbReference type="InterPro" id="IPR013249">
    <property type="entry name" value="RNA_pol_sigma70_r4_t2"/>
</dbReference>
<dbReference type="Proteomes" id="UP001597369">
    <property type="component" value="Unassembled WGS sequence"/>
</dbReference>
<dbReference type="Pfam" id="PF04542">
    <property type="entry name" value="Sigma70_r2"/>
    <property type="match status" value="1"/>
</dbReference>
<proteinExistence type="inferred from homology"/>
<gene>
    <name evidence="7" type="ORF">ACFSKU_01580</name>
</gene>
<comment type="similarity">
    <text evidence="1">Belongs to the sigma-70 factor family. ECF subfamily.</text>
</comment>
<dbReference type="Pfam" id="PF08281">
    <property type="entry name" value="Sigma70_r4_2"/>
    <property type="match status" value="1"/>
</dbReference>
<dbReference type="SUPFAM" id="SSF88946">
    <property type="entry name" value="Sigma2 domain of RNA polymerase sigma factors"/>
    <property type="match status" value="1"/>
</dbReference>
<evidence type="ECO:0000313" key="7">
    <source>
        <dbReference type="EMBL" id="MFD2065559.1"/>
    </source>
</evidence>
<dbReference type="Gene3D" id="1.10.10.10">
    <property type="entry name" value="Winged helix-like DNA-binding domain superfamily/Winged helix DNA-binding domain"/>
    <property type="match status" value="1"/>
</dbReference>
<dbReference type="NCBIfam" id="TIGR02937">
    <property type="entry name" value="sigma70-ECF"/>
    <property type="match status" value="1"/>
</dbReference>
<sequence length="168" mass="19494">MTALEYTSLIQSVALSLRPVAMNLTRDADDAKDLVQETLLKALSNREKFKSGTNIKAWLYTIMRNTFINNYNKITKRTSSIDTSEYLQYLNINQNYTAQNKGAASFVMNDINKAIANLSEEHRKPFMMYYIGYKYHEIADQLNLPIGTVKNRIHIARKELKLMLEVYR</sequence>
<dbReference type="SUPFAM" id="SSF88659">
    <property type="entry name" value="Sigma3 and sigma4 domains of RNA polymerase sigma factors"/>
    <property type="match status" value="1"/>
</dbReference>
<name>A0ABW4WS20_9BACT</name>
<dbReference type="InterPro" id="IPR013325">
    <property type="entry name" value="RNA_pol_sigma_r2"/>
</dbReference>
<comment type="caution">
    <text evidence="7">The sequence shown here is derived from an EMBL/GenBank/DDBJ whole genome shotgun (WGS) entry which is preliminary data.</text>
</comment>
<keyword evidence="8" id="KW-1185">Reference proteome</keyword>
<dbReference type="InterPro" id="IPR014284">
    <property type="entry name" value="RNA_pol_sigma-70_dom"/>
</dbReference>
<evidence type="ECO:0000256" key="2">
    <source>
        <dbReference type="ARBA" id="ARBA00023015"/>
    </source>
</evidence>
<dbReference type="CDD" id="cd06171">
    <property type="entry name" value="Sigma70_r4"/>
    <property type="match status" value="1"/>
</dbReference>
<reference evidence="8" key="1">
    <citation type="journal article" date="2019" name="Int. J. Syst. Evol. Microbiol.">
        <title>The Global Catalogue of Microorganisms (GCM) 10K type strain sequencing project: providing services to taxonomists for standard genome sequencing and annotation.</title>
        <authorList>
            <consortium name="The Broad Institute Genomics Platform"/>
            <consortium name="The Broad Institute Genome Sequencing Center for Infectious Disease"/>
            <person name="Wu L."/>
            <person name="Ma J."/>
        </authorList>
    </citation>
    <scope>NUCLEOTIDE SEQUENCE [LARGE SCALE GENOMIC DNA]</scope>
    <source>
        <strain evidence="8">JCM 16545</strain>
    </source>
</reference>
<evidence type="ECO:0000256" key="1">
    <source>
        <dbReference type="ARBA" id="ARBA00010641"/>
    </source>
</evidence>
<dbReference type="InterPro" id="IPR036388">
    <property type="entry name" value="WH-like_DNA-bd_sf"/>
</dbReference>
<dbReference type="InterPro" id="IPR039425">
    <property type="entry name" value="RNA_pol_sigma-70-like"/>
</dbReference>
<dbReference type="Gene3D" id="1.10.1740.10">
    <property type="match status" value="1"/>
</dbReference>
<evidence type="ECO:0000256" key="4">
    <source>
        <dbReference type="ARBA" id="ARBA00023163"/>
    </source>
</evidence>
<evidence type="ECO:0000313" key="8">
    <source>
        <dbReference type="Proteomes" id="UP001597369"/>
    </source>
</evidence>
<keyword evidence="2" id="KW-0805">Transcription regulation</keyword>
<organism evidence="7 8">
    <name type="scientific">Pontibacter silvestris</name>
    <dbReference type="NCBI Taxonomy" id="2305183"/>
    <lineage>
        <taxon>Bacteria</taxon>
        <taxon>Pseudomonadati</taxon>
        <taxon>Bacteroidota</taxon>
        <taxon>Cytophagia</taxon>
        <taxon>Cytophagales</taxon>
        <taxon>Hymenobacteraceae</taxon>
        <taxon>Pontibacter</taxon>
    </lineage>
</organism>
<evidence type="ECO:0000256" key="3">
    <source>
        <dbReference type="ARBA" id="ARBA00023082"/>
    </source>
</evidence>
<accession>A0ABW4WS20</accession>
<dbReference type="EMBL" id="JBHUHV010000002">
    <property type="protein sequence ID" value="MFD2065559.1"/>
    <property type="molecule type" value="Genomic_DNA"/>
</dbReference>
<dbReference type="RefSeq" id="WP_229959997.1">
    <property type="nucleotide sequence ID" value="NZ_JAJJWI010000006.1"/>
</dbReference>
<evidence type="ECO:0000259" key="6">
    <source>
        <dbReference type="Pfam" id="PF08281"/>
    </source>
</evidence>
<dbReference type="InterPro" id="IPR007627">
    <property type="entry name" value="RNA_pol_sigma70_r2"/>
</dbReference>
<protein>
    <submittedName>
        <fullName evidence="7">RNA polymerase sigma factor</fullName>
    </submittedName>
</protein>
<keyword evidence="3" id="KW-0731">Sigma factor</keyword>
<dbReference type="PANTHER" id="PTHR43133">
    <property type="entry name" value="RNA POLYMERASE ECF-TYPE SIGMA FACTO"/>
    <property type="match status" value="1"/>
</dbReference>
<keyword evidence="4" id="KW-0804">Transcription</keyword>
<dbReference type="InterPro" id="IPR013324">
    <property type="entry name" value="RNA_pol_sigma_r3/r4-like"/>
</dbReference>
<feature type="domain" description="RNA polymerase sigma factor 70 region 4 type 2" evidence="6">
    <location>
        <begin position="110"/>
        <end position="160"/>
    </location>
</feature>